<keyword evidence="4" id="KW-1185">Reference proteome</keyword>
<evidence type="ECO:0000256" key="1">
    <source>
        <dbReference type="SAM" id="SignalP"/>
    </source>
</evidence>
<evidence type="ECO:0000259" key="2">
    <source>
        <dbReference type="PROSITE" id="PS50940"/>
    </source>
</evidence>
<feature type="domain" description="Chitin-binding type-2" evidence="2">
    <location>
        <begin position="79"/>
        <end position="140"/>
    </location>
</feature>
<protein>
    <recommendedName>
        <fullName evidence="2">Chitin-binding type-2 domain-containing protein</fullName>
    </recommendedName>
</protein>
<dbReference type="GO" id="GO:0008061">
    <property type="term" value="F:chitin binding"/>
    <property type="evidence" value="ECO:0007669"/>
    <property type="project" value="InterPro"/>
</dbReference>
<dbReference type="InterPro" id="IPR002557">
    <property type="entry name" value="Chitin-bd_dom"/>
</dbReference>
<dbReference type="AlphaFoldDB" id="A0A9J6CDH5"/>
<organism evidence="3 4">
    <name type="scientific">Polypedilum vanderplanki</name>
    <name type="common">Sleeping chironomid midge</name>
    <dbReference type="NCBI Taxonomy" id="319348"/>
    <lineage>
        <taxon>Eukaryota</taxon>
        <taxon>Metazoa</taxon>
        <taxon>Ecdysozoa</taxon>
        <taxon>Arthropoda</taxon>
        <taxon>Hexapoda</taxon>
        <taxon>Insecta</taxon>
        <taxon>Pterygota</taxon>
        <taxon>Neoptera</taxon>
        <taxon>Endopterygota</taxon>
        <taxon>Diptera</taxon>
        <taxon>Nematocera</taxon>
        <taxon>Chironomoidea</taxon>
        <taxon>Chironomidae</taxon>
        <taxon>Chironominae</taxon>
        <taxon>Polypedilum</taxon>
        <taxon>Polypedilum</taxon>
    </lineage>
</organism>
<dbReference type="InterPro" id="IPR036508">
    <property type="entry name" value="Chitin-bd_dom_sf"/>
</dbReference>
<dbReference type="Proteomes" id="UP001107558">
    <property type="component" value="Chromosome 1"/>
</dbReference>
<feature type="domain" description="Chitin-binding type-2" evidence="2">
    <location>
        <begin position="18"/>
        <end position="73"/>
    </location>
</feature>
<name>A0A9J6CDH5_POLVA</name>
<dbReference type="Pfam" id="PF01607">
    <property type="entry name" value="CBM_14"/>
    <property type="match status" value="2"/>
</dbReference>
<dbReference type="EMBL" id="JADBJN010000001">
    <property type="protein sequence ID" value="KAG5680233.1"/>
    <property type="molecule type" value="Genomic_DNA"/>
</dbReference>
<accession>A0A9J6CDH5</accession>
<dbReference type="SMART" id="SM00494">
    <property type="entry name" value="ChtBD2"/>
    <property type="match status" value="3"/>
</dbReference>
<sequence length="237" mass="25571">MKTFIFLLLVTYVYGQTQNLCGTTAPAPGTFLFVDDPSACDAYLWCNFQNNALASVHQGKCPDGFNFNAGSCDGSFVCTAQCEFNTGTTRVAVPTDTECKTYVVCTDATVGTDITTCPGTSVFNRNFGSCTPPRVAPCETSSNNPNVPVACNETVRFINDPSSCAGFFFCDGNVARPDQCPPPLHFNPDELFCDEPTNLNPPCVDTIKSTFIGPQIPKPPLRNVKAAAKRRLMSKTL</sequence>
<dbReference type="Gene3D" id="2.170.140.10">
    <property type="entry name" value="Chitin binding domain"/>
    <property type="match status" value="1"/>
</dbReference>
<dbReference type="SUPFAM" id="SSF57625">
    <property type="entry name" value="Invertebrate chitin-binding proteins"/>
    <property type="match status" value="2"/>
</dbReference>
<keyword evidence="1" id="KW-0732">Signal</keyword>
<feature type="chain" id="PRO_5039913653" description="Chitin-binding type-2 domain-containing protein" evidence="1">
    <location>
        <begin position="16"/>
        <end position="237"/>
    </location>
</feature>
<gene>
    <name evidence="3" type="ORF">PVAND_009756</name>
</gene>
<evidence type="ECO:0000313" key="4">
    <source>
        <dbReference type="Proteomes" id="UP001107558"/>
    </source>
</evidence>
<comment type="caution">
    <text evidence="3">The sequence shown here is derived from an EMBL/GenBank/DDBJ whole genome shotgun (WGS) entry which is preliminary data.</text>
</comment>
<feature type="signal peptide" evidence="1">
    <location>
        <begin position="1"/>
        <end position="15"/>
    </location>
</feature>
<dbReference type="PROSITE" id="PS50940">
    <property type="entry name" value="CHIT_BIND_II"/>
    <property type="match status" value="3"/>
</dbReference>
<feature type="domain" description="Chitin-binding type-2" evidence="2">
    <location>
        <begin position="148"/>
        <end position="205"/>
    </location>
</feature>
<evidence type="ECO:0000313" key="3">
    <source>
        <dbReference type="EMBL" id="KAG5680233.1"/>
    </source>
</evidence>
<dbReference type="GO" id="GO:0005576">
    <property type="term" value="C:extracellular region"/>
    <property type="evidence" value="ECO:0007669"/>
    <property type="project" value="InterPro"/>
</dbReference>
<reference evidence="3" key="1">
    <citation type="submission" date="2021-03" db="EMBL/GenBank/DDBJ databases">
        <title>Chromosome level genome of the anhydrobiotic midge Polypedilum vanderplanki.</title>
        <authorList>
            <person name="Yoshida Y."/>
            <person name="Kikawada T."/>
            <person name="Gusev O."/>
        </authorList>
    </citation>
    <scope>NUCLEOTIDE SEQUENCE</scope>
    <source>
        <strain evidence="3">NIAS01</strain>
        <tissue evidence="3">Whole body or cell culture</tissue>
    </source>
</reference>
<dbReference type="OrthoDB" id="6020543at2759"/>
<proteinExistence type="predicted"/>